<dbReference type="Proteomes" id="UP001215151">
    <property type="component" value="Unassembled WGS sequence"/>
</dbReference>
<dbReference type="AlphaFoldDB" id="A0AAD7TGK1"/>
<proteinExistence type="predicted"/>
<evidence type="ECO:0000256" key="1">
    <source>
        <dbReference type="SAM" id="MobiDB-lite"/>
    </source>
</evidence>
<protein>
    <submittedName>
        <fullName evidence="2">Uncharacterized protein</fullName>
    </submittedName>
</protein>
<accession>A0AAD7TGK1</accession>
<evidence type="ECO:0000313" key="2">
    <source>
        <dbReference type="EMBL" id="KAJ8456633.1"/>
    </source>
</evidence>
<dbReference type="EMBL" id="JAPEVG010000652">
    <property type="protein sequence ID" value="KAJ8456633.1"/>
    <property type="molecule type" value="Genomic_DNA"/>
</dbReference>
<evidence type="ECO:0000313" key="3">
    <source>
        <dbReference type="Proteomes" id="UP001215151"/>
    </source>
</evidence>
<name>A0AAD7TGK1_9APHY</name>
<keyword evidence="3" id="KW-1185">Reference proteome</keyword>
<sequence length="224" mass="25267">MSSLPLKDGMPSATSCQDSCEPDKVISINQTGGRGAQRTPTRAHRTPTPAQCTPTRAQRARKKTLFESRRAVIYSGGLAHHKLLFDRLSAPNMSGDETDGPWQESKYRIVESRWQSDDFKAFMRSLDAKYQNDEAAHSGTNCNTLRTRIARAGDHVEDGYAPRGLWRNCYNQDWLRELPMSKRRGLRVVNADYDFDLTPTVDQLEDVVMQEKEDGSADEIEGTL</sequence>
<feature type="compositionally biased region" description="Low complexity" evidence="1">
    <location>
        <begin position="36"/>
        <end position="51"/>
    </location>
</feature>
<comment type="caution">
    <text evidence="2">The sequence shown here is derived from an EMBL/GenBank/DDBJ whole genome shotgun (WGS) entry which is preliminary data.</text>
</comment>
<reference evidence="2" key="1">
    <citation type="submission" date="2022-11" db="EMBL/GenBank/DDBJ databases">
        <title>Genome Sequence of Cubamyces cubensis.</title>
        <authorList>
            <person name="Buettner E."/>
        </authorList>
    </citation>
    <scope>NUCLEOTIDE SEQUENCE</scope>
    <source>
        <strain evidence="2">MPL-01</strain>
    </source>
</reference>
<feature type="region of interest" description="Disordered" evidence="1">
    <location>
        <begin position="1"/>
        <end position="52"/>
    </location>
</feature>
<gene>
    <name evidence="2" type="ORF">ONZ51_g12003</name>
</gene>
<organism evidence="2 3">
    <name type="scientific">Trametes cubensis</name>
    <dbReference type="NCBI Taxonomy" id="1111947"/>
    <lineage>
        <taxon>Eukaryota</taxon>
        <taxon>Fungi</taxon>
        <taxon>Dikarya</taxon>
        <taxon>Basidiomycota</taxon>
        <taxon>Agaricomycotina</taxon>
        <taxon>Agaricomycetes</taxon>
        <taxon>Polyporales</taxon>
        <taxon>Polyporaceae</taxon>
        <taxon>Trametes</taxon>
    </lineage>
</organism>